<keyword evidence="6 7" id="KW-0862">Zinc</keyword>
<dbReference type="GO" id="GO:0008270">
    <property type="term" value="F:zinc ion binding"/>
    <property type="evidence" value="ECO:0007669"/>
    <property type="project" value="UniProtKB-UniRule"/>
</dbReference>
<feature type="binding site" evidence="7">
    <location>
        <position position="145"/>
    </location>
    <ligand>
        <name>Zn(2+)</name>
        <dbReference type="ChEBI" id="CHEBI:29105"/>
        <note>catalytic</note>
    </ligand>
</feature>
<keyword evidence="7" id="KW-0698">rRNA processing</keyword>
<keyword evidence="9" id="KW-1185">Reference proteome</keyword>
<dbReference type="STRING" id="1458307.OSB_24570"/>
<keyword evidence="4 7" id="KW-0255">Endonuclease</keyword>
<feature type="binding site" evidence="7">
    <location>
        <position position="149"/>
    </location>
    <ligand>
        <name>Zn(2+)</name>
        <dbReference type="ChEBI" id="CHEBI:29105"/>
        <note>catalytic</note>
    </ligand>
</feature>
<comment type="subcellular location">
    <subcellularLocation>
        <location evidence="7">Cytoplasm</location>
    </subcellularLocation>
</comment>
<comment type="similarity">
    <text evidence="1 7">Belongs to the endoribonuclease YbeY family.</text>
</comment>
<protein>
    <recommendedName>
        <fullName evidence="7">Endoribonuclease YbeY</fullName>
        <ecNumber evidence="7">3.1.-.-</ecNumber>
    </recommendedName>
</protein>
<evidence type="ECO:0000256" key="2">
    <source>
        <dbReference type="ARBA" id="ARBA00022722"/>
    </source>
</evidence>
<dbReference type="Proteomes" id="UP000067444">
    <property type="component" value="Chromosome"/>
</dbReference>
<dbReference type="PROSITE" id="PS01306">
    <property type="entry name" value="UPF0054"/>
    <property type="match status" value="1"/>
</dbReference>
<evidence type="ECO:0000313" key="9">
    <source>
        <dbReference type="Proteomes" id="UP000067444"/>
    </source>
</evidence>
<feature type="binding site" evidence="7">
    <location>
        <position position="155"/>
    </location>
    <ligand>
        <name>Zn(2+)</name>
        <dbReference type="ChEBI" id="CHEBI:29105"/>
        <note>catalytic</note>
    </ligand>
</feature>
<dbReference type="PATRIC" id="fig|1458307.3.peg.2479"/>
<dbReference type="GO" id="GO:0006364">
    <property type="term" value="P:rRNA processing"/>
    <property type="evidence" value="ECO:0007669"/>
    <property type="project" value="UniProtKB-UniRule"/>
</dbReference>
<dbReference type="InterPro" id="IPR020549">
    <property type="entry name" value="YbeY_CS"/>
</dbReference>
<evidence type="ECO:0000256" key="6">
    <source>
        <dbReference type="ARBA" id="ARBA00022833"/>
    </source>
</evidence>
<dbReference type="EMBL" id="CP012160">
    <property type="protein sequence ID" value="AKS46992.1"/>
    <property type="molecule type" value="Genomic_DNA"/>
</dbReference>
<name>A0A0K0Y803_9RHOB</name>
<evidence type="ECO:0000256" key="4">
    <source>
        <dbReference type="ARBA" id="ARBA00022759"/>
    </source>
</evidence>
<dbReference type="SUPFAM" id="SSF55486">
    <property type="entry name" value="Metalloproteases ('zincins'), catalytic domain"/>
    <property type="match status" value="1"/>
</dbReference>
<sequence length="182" mass="19428">MLLFNKYPGGAGAGPRCASVTAQIDILIEDDRWATLEPLVQIACDAALAGIGLDPSEFEISILACGDTRIAALNADFREKGTATNVLSWPSDERGAEQDGDQPIPPSLPVDSELGDIAISYDTCAREAAEAGKPFADHVTHLIVHGTLHLLGFDHMRDKDAQLMEGLEAEILGKLDISDPYS</sequence>
<comment type="function">
    <text evidence="7">Single strand-specific metallo-endoribonuclease involved in late-stage 70S ribosome quality control and in maturation of the 3' terminus of the 16S rRNA.</text>
</comment>
<dbReference type="NCBIfam" id="TIGR00043">
    <property type="entry name" value="rRNA maturation RNase YbeY"/>
    <property type="match status" value="1"/>
</dbReference>
<dbReference type="PANTHER" id="PTHR46986:SF1">
    <property type="entry name" value="ENDORIBONUCLEASE YBEY, CHLOROPLASTIC"/>
    <property type="match status" value="1"/>
</dbReference>
<proteinExistence type="inferred from homology"/>
<dbReference type="GO" id="GO:0005737">
    <property type="term" value="C:cytoplasm"/>
    <property type="evidence" value="ECO:0007669"/>
    <property type="project" value="UniProtKB-SubCell"/>
</dbReference>
<dbReference type="Gene3D" id="3.40.390.30">
    <property type="entry name" value="Metalloproteases ('zincins'), catalytic domain"/>
    <property type="match status" value="1"/>
</dbReference>
<keyword evidence="5 7" id="KW-0378">Hydrolase</keyword>
<gene>
    <name evidence="7 8" type="primary">ybeY</name>
    <name evidence="8" type="ORF">OSB_24570</name>
</gene>
<dbReference type="EC" id="3.1.-.-" evidence="7"/>
<keyword evidence="3 7" id="KW-0479">Metal-binding</keyword>
<dbReference type="Pfam" id="PF02130">
    <property type="entry name" value="YbeY"/>
    <property type="match status" value="1"/>
</dbReference>
<dbReference type="InterPro" id="IPR023091">
    <property type="entry name" value="MetalPrtase_cat_dom_sf_prd"/>
</dbReference>
<dbReference type="GO" id="GO:0004521">
    <property type="term" value="F:RNA endonuclease activity"/>
    <property type="evidence" value="ECO:0007669"/>
    <property type="project" value="UniProtKB-UniRule"/>
</dbReference>
<evidence type="ECO:0000313" key="8">
    <source>
        <dbReference type="EMBL" id="AKS46992.1"/>
    </source>
</evidence>
<keyword evidence="7" id="KW-0690">Ribosome biogenesis</keyword>
<reference evidence="8 9" key="1">
    <citation type="journal article" date="2015" name="Genome Announc.">
        <title>Closed Genome Sequence of Octadecabacter temperatus SB1, the First Mesophilic Species of the Genus Octadecabacter.</title>
        <authorList>
            <person name="Voget S."/>
            <person name="Billerbeck S."/>
            <person name="Simon M."/>
            <person name="Daniel R."/>
        </authorList>
    </citation>
    <scope>NUCLEOTIDE SEQUENCE [LARGE SCALE GENOMIC DNA]</scope>
    <source>
        <strain evidence="8 9">SB1</strain>
    </source>
</reference>
<dbReference type="KEGG" id="otm:OSB_24570"/>
<accession>A0A0K0Y803</accession>
<keyword evidence="2 7" id="KW-0540">Nuclease</keyword>
<evidence type="ECO:0000256" key="5">
    <source>
        <dbReference type="ARBA" id="ARBA00022801"/>
    </source>
</evidence>
<dbReference type="GO" id="GO:0004222">
    <property type="term" value="F:metalloendopeptidase activity"/>
    <property type="evidence" value="ECO:0007669"/>
    <property type="project" value="InterPro"/>
</dbReference>
<dbReference type="AlphaFoldDB" id="A0A0K0Y803"/>
<dbReference type="HAMAP" id="MF_00009">
    <property type="entry name" value="Endoribonucl_YbeY"/>
    <property type="match status" value="1"/>
</dbReference>
<dbReference type="PANTHER" id="PTHR46986">
    <property type="entry name" value="ENDORIBONUCLEASE YBEY, CHLOROPLASTIC"/>
    <property type="match status" value="1"/>
</dbReference>
<organism evidence="8 9">
    <name type="scientific">Octadecabacter temperatus</name>
    <dbReference type="NCBI Taxonomy" id="1458307"/>
    <lineage>
        <taxon>Bacteria</taxon>
        <taxon>Pseudomonadati</taxon>
        <taxon>Pseudomonadota</taxon>
        <taxon>Alphaproteobacteria</taxon>
        <taxon>Rhodobacterales</taxon>
        <taxon>Roseobacteraceae</taxon>
        <taxon>Octadecabacter</taxon>
    </lineage>
</organism>
<evidence type="ECO:0000256" key="3">
    <source>
        <dbReference type="ARBA" id="ARBA00022723"/>
    </source>
</evidence>
<comment type="cofactor">
    <cofactor evidence="7">
        <name>Zn(2+)</name>
        <dbReference type="ChEBI" id="CHEBI:29105"/>
    </cofactor>
    <text evidence="7">Binds 1 zinc ion.</text>
</comment>
<evidence type="ECO:0000256" key="1">
    <source>
        <dbReference type="ARBA" id="ARBA00010875"/>
    </source>
</evidence>
<keyword evidence="7" id="KW-0963">Cytoplasm</keyword>
<evidence type="ECO:0000256" key="7">
    <source>
        <dbReference type="HAMAP-Rule" id="MF_00009"/>
    </source>
</evidence>
<dbReference type="InterPro" id="IPR002036">
    <property type="entry name" value="YbeY"/>
</dbReference>